<dbReference type="InterPro" id="IPR000182">
    <property type="entry name" value="GNAT_dom"/>
</dbReference>
<dbReference type="EMBL" id="BARU01043467">
    <property type="protein sequence ID" value="GAH81630.1"/>
    <property type="molecule type" value="Genomic_DNA"/>
</dbReference>
<accession>X1JJH7</accession>
<dbReference type="PROSITE" id="PS51186">
    <property type="entry name" value="GNAT"/>
    <property type="match status" value="1"/>
</dbReference>
<dbReference type="AlphaFoldDB" id="X1JJH7"/>
<dbReference type="Gene3D" id="3.40.630.30">
    <property type="match status" value="1"/>
</dbReference>
<feature type="domain" description="N-acetyltransferase" evidence="1">
    <location>
        <begin position="1"/>
        <end position="113"/>
    </location>
</feature>
<dbReference type="GO" id="GO:0016747">
    <property type="term" value="F:acyltransferase activity, transferring groups other than amino-acyl groups"/>
    <property type="evidence" value="ECO:0007669"/>
    <property type="project" value="InterPro"/>
</dbReference>
<evidence type="ECO:0000313" key="2">
    <source>
        <dbReference type="EMBL" id="GAH81630.1"/>
    </source>
</evidence>
<proteinExistence type="predicted"/>
<evidence type="ECO:0000259" key="1">
    <source>
        <dbReference type="PROSITE" id="PS51186"/>
    </source>
</evidence>
<dbReference type="SUPFAM" id="SSF55729">
    <property type="entry name" value="Acyl-CoA N-acyltransferases (Nat)"/>
    <property type="match status" value="1"/>
</dbReference>
<sequence>MKIASIDNNKVGFLHIMPIEICPWGPIGQDLMVIPCLTVMGKANGRGIGRALINSAEEEAKRQSRKGIIIIGYYHNHWFMPAPFFEKCGFSMIERKGTIAILGKFFEESVEFPQLLKPNFRFKPIAGKALVDLFWHTFCQTSDIEAQRVREVSAEFGEPVVLNEYCADERSILSRYQIPRGIFINGKEIW</sequence>
<feature type="non-terminal residue" evidence="2">
    <location>
        <position position="190"/>
    </location>
</feature>
<reference evidence="2" key="1">
    <citation type="journal article" date="2014" name="Front. Microbiol.">
        <title>High frequency of phylogenetically diverse reductive dehalogenase-homologous genes in deep subseafloor sedimentary metagenomes.</title>
        <authorList>
            <person name="Kawai M."/>
            <person name="Futagami T."/>
            <person name="Toyoda A."/>
            <person name="Takaki Y."/>
            <person name="Nishi S."/>
            <person name="Hori S."/>
            <person name="Arai W."/>
            <person name="Tsubouchi T."/>
            <person name="Morono Y."/>
            <person name="Uchiyama I."/>
            <person name="Ito T."/>
            <person name="Fujiyama A."/>
            <person name="Inagaki F."/>
            <person name="Takami H."/>
        </authorList>
    </citation>
    <scope>NUCLEOTIDE SEQUENCE</scope>
    <source>
        <strain evidence="2">Expedition CK06-06</strain>
    </source>
</reference>
<organism evidence="2">
    <name type="scientific">marine sediment metagenome</name>
    <dbReference type="NCBI Taxonomy" id="412755"/>
    <lineage>
        <taxon>unclassified sequences</taxon>
        <taxon>metagenomes</taxon>
        <taxon>ecological metagenomes</taxon>
    </lineage>
</organism>
<protein>
    <recommendedName>
        <fullName evidence="1">N-acetyltransferase domain-containing protein</fullName>
    </recommendedName>
</protein>
<dbReference type="Pfam" id="PF13508">
    <property type="entry name" value="Acetyltransf_7"/>
    <property type="match status" value="1"/>
</dbReference>
<dbReference type="InterPro" id="IPR016181">
    <property type="entry name" value="Acyl_CoA_acyltransferase"/>
</dbReference>
<name>X1JJH7_9ZZZZ</name>
<comment type="caution">
    <text evidence="2">The sequence shown here is derived from an EMBL/GenBank/DDBJ whole genome shotgun (WGS) entry which is preliminary data.</text>
</comment>
<gene>
    <name evidence="2" type="ORF">S03H2_66545</name>
</gene>
<dbReference type="CDD" id="cd04301">
    <property type="entry name" value="NAT_SF"/>
    <property type="match status" value="1"/>
</dbReference>